<accession>A0A7C9MAZ7</accession>
<sequence>MARKSATHPDKARRAFLRGTAHSSPHAAIEAGARTEEEWAAMLEGQHARFWAANGQKARRAVKKRHPMQVSGAS</sequence>
<organism evidence="1 2">
    <name type="scientific">Deinococcus arboris</name>
    <dbReference type="NCBI Taxonomy" id="2682977"/>
    <lineage>
        <taxon>Bacteria</taxon>
        <taxon>Thermotogati</taxon>
        <taxon>Deinococcota</taxon>
        <taxon>Deinococci</taxon>
        <taxon>Deinococcales</taxon>
        <taxon>Deinococcaceae</taxon>
        <taxon>Deinococcus</taxon>
    </lineage>
</organism>
<reference evidence="1 2" key="1">
    <citation type="submission" date="2019-12" db="EMBL/GenBank/DDBJ databases">
        <title>Deinococcus sp. HMF7620 Genome sequencing and assembly.</title>
        <authorList>
            <person name="Kang H."/>
            <person name="Kim H."/>
            <person name="Joh K."/>
        </authorList>
    </citation>
    <scope>NUCLEOTIDE SEQUENCE [LARGE SCALE GENOMIC DNA]</scope>
    <source>
        <strain evidence="1 2">HMF7620</strain>
    </source>
</reference>
<evidence type="ECO:0000313" key="1">
    <source>
        <dbReference type="EMBL" id="MVN88619.1"/>
    </source>
</evidence>
<gene>
    <name evidence="1" type="ORF">GO986_17935</name>
</gene>
<protein>
    <submittedName>
        <fullName evidence="1">Uncharacterized protein</fullName>
    </submittedName>
</protein>
<proteinExistence type="predicted"/>
<dbReference type="EMBL" id="WQLB01000031">
    <property type="protein sequence ID" value="MVN88619.1"/>
    <property type="molecule type" value="Genomic_DNA"/>
</dbReference>
<dbReference type="AlphaFoldDB" id="A0A7C9MAZ7"/>
<dbReference type="Proteomes" id="UP000483286">
    <property type="component" value="Unassembled WGS sequence"/>
</dbReference>
<dbReference type="RefSeq" id="WP_157460679.1">
    <property type="nucleotide sequence ID" value="NZ_WQLB01000031.1"/>
</dbReference>
<comment type="caution">
    <text evidence="1">The sequence shown here is derived from an EMBL/GenBank/DDBJ whole genome shotgun (WGS) entry which is preliminary data.</text>
</comment>
<keyword evidence="2" id="KW-1185">Reference proteome</keyword>
<name>A0A7C9MAZ7_9DEIO</name>
<evidence type="ECO:0000313" key="2">
    <source>
        <dbReference type="Proteomes" id="UP000483286"/>
    </source>
</evidence>